<dbReference type="GO" id="GO:0043190">
    <property type="term" value="C:ATP-binding cassette (ABC) transporter complex"/>
    <property type="evidence" value="ECO:0007669"/>
    <property type="project" value="InterPro"/>
</dbReference>
<keyword evidence="5 7" id="KW-1133">Transmembrane helix</keyword>
<dbReference type="PANTHER" id="PTHR30614:SF46">
    <property type="entry name" value="ABC TRANSPORTER MEMBRANE SPANNING PERMEASE-GLUTAMINE TRANSPORT"/>
    <property type="match status" value="1"/>
</dbReference>
<dbReference type="Pfam" id="PF00497">
    <property type="entry name" value="SBP_bac_3"/>
    <property type="match status" value="1"/>
</dbReference>
<protein>
    <submittedName>
        <fullName evidence="10">Glutamine ABC transporter permease</fullName>
    </submittedName>
</protein>
<dbReference type="SMART" id="SM00079">
    <property type="entry name" value="PBPe"/>
    <property type="match status" value="1"/>
</dbReference>
<dbReference type="CDD" id="cd06261">
    <property type="entry name" value="TM_PBP2"/>
    <property type="match status" value="1"/>
</dbReference>
<dbReference type="InterPro" id="IPR001320">
    <property type="entry name" value="Iontro_rcpt_C"/>
</dbReference>
<proteinExistence type="inferred from homology"/>
<dbReference type="InterPro" id="IPR010065">
    <property type="entry name" value="AA_ABC_transptr_permease_3TM"/>
</dbReference>
<dbReference type="EMBL" id="BQKC01000001">
    <property type="protein sequence ID" value="GJM54357.1"/>
    <property type="molecule type" value="Genomic_DNA"/>
</dbReference>
<accession>A0AAV5AY44</accession>
<feature type="transmembrane region" description="Helical" evidence="7">
    <location>
        <begin position="456"/>
        <end position="478"/>
    </location>
</feature>
<evidence type="ECO:0000313" key="10">
    <source>
        <dbReference type="EMBL" id="GJM54357.1"/>
    </source>
</evidence>
<dbReference type="Gene3D" id="1.10.3720.10">
    <property type="entry name" value="MetI-like"/>
    <property type="match status" value="1"/>
</dbReference>
<comment type="caution">
    <text evidence="10">The sequence shown here is derived from an EMBL/GenBank/DDBJ whole genome shotgun (WGS) entry which is preliminary data.</text>
</comment>
<evidence type="ECO:0000313" key="11">
    <source>
        <dbReference type="Proteomes" id="UP001055025"/>
    </source>
</evidence>
<feature type="chain" id="PRO_5043528763" evidence="8">
    <location>
        <begin position="33"/>
        <end position="484"/>
    </location>
</feature>
<evidence type="ECO:0000256" key="1">
    <source>
        <dbReference type="ARBA" id="ARBA00004651"/>
    </source>
</evidence>
<keyword evidence="11" id="KW-1185">Reference proteome</keyword>
<dbReference type="SUPFAM" id="SSF161098">
    <property type="entry name" value="MetI-like"/>
    <property type="match status" value="1"/>
</dbReference>
<feature type="transmembrane region" description="Helical" evidence="7">
    <location>
        <begin position="290"/>
        <end position="310"/>
    </location>
</feature>
<gene>
    <name evidence="10" type="ORF">ATOP_00120</name>
</gene>
<evidence type="ECO:0000256" key="8">
    <source>
        <dbReference type="SAM" id="SignalP"/>
    </source>
</evidence>
<dbReference type="Proteomes" id="UP001055025">
    <property type="component" value="Unassembled WGS sequence"/>
</dbReference>
<evidence type="ECO:0000256" key="3">
    <source>
        <dbReference type="ARBA" id="ARBA00022475"/>
    </source>
</evidence>
<comment type="similarity">
    <text evidence="7">Belongs to the binding-protein-dependent transport system permease family.</text>
</comment>
<evidence type="ECO:0000256" key="6">
    <source>
        <dbReference type="ARBA" id="ARBA00023136"/>
    </source>
</evidence>
<keyword evidence="2 7" id="KW-0813">Transport</keyword>
<dbReference type="InterPro" id="IPR000515">
    <property type="entry name" value="MetI-like"/>
</dbReference>
<evidence type="ECO:0000256" key="7">
    <source>
        <dbReference type="RuleBase" id="RU363032"/>
    </source>
</evidence>
<dbReference type="InterPro" id="IPR001638">
    <property type="entry name" value="Solute-binding_3/MltF_N"/>
</dbReference>
<evidence type="ECO:0000256" key="2">
    <source>
        <dbReference type="ARBA" id="ARBA00022448"/>
    </source>
</evidence>
<dbReference type="GO" id="GO:0015276">
    <property type="term" value="F:ligand-gated monoatomic ion channel activity"/>
    <property type="evidence" value="ECO:0007669"/>
    <property type="project" value="InterPro"/>
</dbReference>
<dbReference type="Pfam" id="PF00528">
    <property type="entry name" value="BPD_transp_1"/>
    <property type="match status" value="1"/>
</dbReference>
<keyword evidence="3" id="KW-1003">Cell membrane</keyword>
<dbReference type="SMART" id="SM00062">
    <property type="entry name" value="PBPb"/>
    <property type="match status" value="1"/>
</dbReference>
<sequence>MNENKRRLCGILPVLGALCLAVLLAFPAPTLADADSVKGKTFTVTTDTTFAPFEYRDSNGELVGIDMDLIRAIAKEEGFDVKIESLGFNAAMVATQSGNSDMTIAGASITDERKQTYDFSDPYFDSGVLMAVPESSDITGYQDLSGKTVAVKTGTEGEAFAKSIAEKYGFKTISVDQTSTMVQMLQAGQADAMFDDYPIVAYGIEQGNGMKAVTEKEAGNSYGAVVAKGKNQDLLQAFNEGLAKLKANGTYDQIMEKYLGNNAVKAEQPSFVGLLQQSAPALLTGVKNTLLVTVVAFAGALVLGIIFGLFKIAHNRILRGLASFYVWLFRGTPLLIWAFFFYFALPQVVGVKLSVFAVGALALALNAGAYITEIVRGAIQSVDTGQTEAARSLGCSAGLALRSIVLPQAAKIATPSLINQLIIMVKDSSILLAIGFGELLYQAQQIYAANLRVSEVLFIVALFYLVTISLLTMLANWATRRFSE</sequence>
<dbReference type="GO" id="GO:0006865">
    <property type="term" value="P:amino acid transport"/>
    <property type="evidence" value="ECO:0007669"/>
    <property type="project" value="TreeGrafter"/>
</dbReference>
<dbReference type="InterPro" id="IPR043429">
    <property type="entry name" value="ArtM/GltK/GlnP/TcyL/YhdX-like"/>
</dbReference>
<evidence type="ECO:0000256" key="5">
    <source>
        <dbReference type="ARBA" id="ARBA00022989"/>
    </source>
</evidence>
<reference evidence="10" key="1">
    <citation type="journal article" date="2022" name="Int. J. Syst. Evol. Microbiol.">
        <title>Granulimonas faecalis gen. nov., sp. nov., and Leptogranulimonas caecicola gen. nov., sp. nov., novel lactate-producing Atopobiaceae bacteria isolated from mouse intestines, and an emended description of the family Atopobiaceae.</title>
        <authorList>
            <person name="Morinaga K."/>
            <person name="Kusada H."/>
            <person name="Sakamoto S."/>
            <person name="Murakami T."/>
            <person name="Toyoda A."/>
            <person name="Mori H."/>
            <person name="Meng X.Y."/>
            <person name="Takashino M."/>
            <person name="Murotomi K."/>
            <person name="Tamaki H."/>
        </authorList>
    </citation>
    <scope>NUCLEOTIDE SEQUENCE</scope>
    <source>
        <strain evidence="10">OPF53</strain>
    </source>
</reference>
<name>A0AAV5AY44_9ACTN</name>
<organism evidence="10 11">
    <name type="scientific">Granulimonas faecalis</name>
    <dbReference type="NCBI Taxonomy" id="2894155"/>
    <lineage>
        <taxon>Bacteria</taxon>
        <taxon>Bacillati</taxon>
        <taxon>Actinomycetota</taxon>
        <taxon>Coriobacteriia</taxon>
        <taxon>Coriobacteriales</taxon>
        <taxon>Kribbibacteriaceae</taxon>
        <taxon>Granulimonas</taxon>
    </lineage>
</organism>
<keyword evidence="8" id="KW-0732">Signal</keyword>
<dbReference type="PROSITE" id="PS50928">
    <property type="entry name" value="ABC_TM1"/>
    <property type="match status" value="1"/>
</dbReference>
<feature type="signal peptide" evidence="8">
    <location>
        <begin position="1"/>
        <end position="32"/>
    </location>
</feature>
<keyword evidence="4 7" id="KW-0812">Transmembrane</keyword>
<keyword evidence="6 7" id="KW-0472">Membrane</keyword>
<dbReference type="Gene3D" id="3.40.190.10">
    <property type="entry name" value="Periplasmic binding protein-like II"/>
    <property type="match status" value="2"/>
</dbReference>
<feature type="domain" description="ABC transmembrane type-1" evidence="9">
    <location>
        <begin position="286"/>
        <end position="475"/>
    </location>
</feature>
<evidence type="ECO:0000256" key="4">
    <source>
        <dbReference type="ARBA" id="ARBA00022692"/>
    </source>
</evidence>
<feature type="transmembrane region" description="Helical" evidence="7">
    <location>
        <begin position="351"/>
        <end position="371"/>
    </location>
</feature>
<dbReference type="RefSeq" id="WP_265590411.1">
    <property type="nucleotide sequence ID" value="NZ_BQKC01000001.1"/>
</dbReference>
<evidence type="ECO:0000259" key="9">
    <source>
        <dbReference type="PROSITE" id="PS50928"/>
    </source>
</evidence>
<dbReference type="SUPFAM" id="SSF53850">
    <property type="entry name" value="Periplasmic binding protein-like II"/>
    <property type="match status" value="1"/>
</dbReference>
<feature type="transmembrane region" description="Helical" evidence="7">
    <location>
        <begin position="322"/>
        <end position="345"/>
    </location>
</feature>
<dbReference type="AlphaFoldDB" id="A0AAV5AY44"/>
<dbReference type="PANTHER" id="PTHR30614">
    <property type="entry name" value="MEMBRANE COMPONENT OF AMINO ACID ABC TRANSPORTER"/>
    <property type="match status" value="1"/>
</dbReference>
<comment type="subcellular location">
    <subcellularLocation>
        <location evidence="1 7">Cell membrane</location>
        <topology evidence="1 7">Multi-pass membrane protein</topology>
    </subcellularLocation>
</comment>
<dbReference type="NCBIfam" id="TIGR01726">
    <property type="entry name" value="HEQRo_perm_3TM"/>
    <property type="match status" value="1"/>
</dbReference>
<dbReference type="InterPro" id="IPR035906">
    <property type="entry name" value="MetI-like_sf"/>
</dbReference>